<proteinExistence type="predicted"/>
<dbReference type="EMBL" id="JADWOX010000002">
    <property type="protein sequence ID" value="MBI1682687.1"/>
    <property type="molecule type" value="Genomic_DNA"/>
</dbReference>
<feature type="non-terminal residue" evidence="1">
    <location>
        <position position="1"/>
    </location>
</feature>
<organism evidence="1 2">
    <name type="scientific">Caulobacter hibisci</name>
    <dbReference type="NCBI Taxonomy" id="2035993"/>
    <lineage>
        <taxon>Bacteria</taxon>
        <taxon>Pseudomonadati</taxon>
        <taxon>Pseudomonadota</taxon>
        <taxon>Alphaproteobacteria</taxon>
        <taxon>Caulobacterales</taxon>
        <taxon>Caulobacteraceae</taxon>
        <taxon>Caulobacter</taxon>
    </lineage>
</organism>
<comment type="caution">
    <text evidence="1">The sequence shown here is derived from an EMBL/GenBank/DDBJ whole genome shotgun (WGS) entry which is preliminary data.</text>
</comment>
<evidence type="ECO:0000313" key="1">
    <source>
        <dbReference type="EMBL" id="MBI1682687.1"/>
    </source>
</evidence>
<dbReference type="Proteomes" id="UP000639859">
    <property type="component" value="Unassembled WGS sequence"/>
</dbReference>
<evidence type="ECO:0000313" key="2">
    <source>
        <dbReference type="Proteomes" id="UP000639859"/>
    </source>
</evidence>
<dbReference type="RefSeq" id="WP_198574639.1">
    <property type="nucleotide sequence ID" value="NZ_JADWOX010000002.1"/>
</dbReference>
<gene>
    <name evidence="1" type="ORF">I4Q42_03300</name>
</gene>
<evidence type="ECO:0008006" key="3">
    <source>
        <dbReference type="Google" id="ProtNLM"/>
    </source>
</evidence>
<accession>A0ABS0SVM0</accession>
<keyword evidence="2" id="KW-1185">Reference proteome</keyword>
<sequence length="68" mass="7731">IIVAKNNWPEFAAAFRCPLNLRVSLLRLYNIRNDVAHSRPLGLSDILFAMTEGGLIFRCLGLPIEYRT</sequence>
<name>A0ABS0SVM0_9CAUL</name>
<protein>
    <recommendedName>
        <fullName evidence="3">RiboL-PSP-HEPN domain-containing protein</fullName>
    </recommendedName>
</protein>
<reference evidence="1 2" key="1">
    <citation type="submission" date="2020-11" db="EMBL/GenBank/DDBJ databases">
        <title>genome sequence of strain KACC 18849.</title>
        <authorList>
            <person name="Gao J."/>
            <person name="Zhang X."/>
        </authorList>
    </citation>
    <scope>NUCLEOTIDE SEQUENCE [LARGE SCALE GENOMIC DNA]</scope>
    <source>
        <strain evidence="1 2">KACC 18849</strain>
    </source>
</reference>